<comment type="catalytic activity">
    <reaction evidence="6">
        <text>biotin + L-lysyl-[protein] + ATP = N(6)-biotinyl-L-lysyl-[protein] + AMP + diphosphate + H(+)</text>
        <dbReference type="Rhea" id="RHEA:11756"/>
        <dbReference type="Rhea" id="RHEA-COMP:9752"/>
        <dbReference type="Rhea" id="RHEA-COMP:10505"/>
        <dbReference type="ChEBI" id="CHEBI:15378"/>
        <dbReference type="ChEBI" id="CHEBI:29969"/>
        <dbReference type="ChEBI" id="CHEBI:30616"/>
        <dbReference type="ChEBI" id="CHEBI:33019"/>
        <dbReference type="ChEBI" id="CHEBI:57586"/>
        <dbReference type="ChEBI" id="CHEBI:83144"/>
        <dbReference type="ChEBI" id="CHEBI:456215"/>
        <dbReference type="EC" id="6.3.4.15"/>
    </reaction>
</comment>
<dbReference type="InterPro" id="IPR004143">
    <property type="entry name" value="BPL_LPL_catalytic"/>
</dbReference>
<evidence type="ECO:0000256" key="3">
    <source>
        <dbReference type="ARBA" id="ARBA00022840"/>
    </source>
</evidence>
<dbReference type="CDD" id="cd16442">
    <property type="entry name" value="BPL"/>
    <property type="match status" value="1"/>
</dbReference>
<evidence type="ECO:0000256" key="6">
    <source>
        <dbReference type="ARBA" id="ARBA00047846"/>
    </source>
</evidence>
<dbReference type="OrthoDB" id="9807064at2"/>
<dbReference type="InterPro" id="IPR004408">
    <property type="entry name" value="Biotin_CoA_COase_ligase"/>
</dbReference>
<dbReference type="GO" id="GO:0005524">
    <property type="term" value="F:ATP binding"/>
    <property type="evidence" value="ECO:0007669"/>
    <property type="project" value="UniProtKB-KW"/>
</dbReference>
<keyword evidence="4" id="KW-0092">Biotin</keyword>
<dbReference type="Pfam" id="PF02237">
    <property type="entry name" value="BPL_C"/>
    <property type="match status" value="1"/>
</dbReference>
<dbReference type="AlphaFoldDB" id="A0A6I4TM60"/>
<dbReference type="EMBL" id="WTYI01000001">
    <property type="protein sequence ID" value="MXO95648.1"/>
    <property type="molecule type" value="Genomic_DNA"/>
</dbReference>
<dbReference type="NCBIfam" id="TIGR00121">
    <property type="entry name" value="birA_ligase"/>
    <property type="match status" value="1"/>
</dbReference>
<dbReference type="GO" id="GO:0005737">
    <property type="term" value="C:cytoplasm"/>
    <property type="evidence" value="ECO:0007669"/>
    <property type="project" value="TreeGrafter"/>
</dbReference>
<reference evidence="8 9" key="1">
    <citation type="submission" date="2019-12" db="EMBL/GenBank/DDBJ databases">
        <title>Genomic-based taxomic classification of the family Erythrobacteraceae.</title>
        <authorList>
            <person name="Xu L."/>
        </authorList>
    </citation>
    <scope>NUCLEOTIDE SEQUENCE [LARGE SCALE GENOMIC DNA]</scope>
    <source>
        <strain evidence="8 9">JCM 12189</strain>
    </source>
</reference>
<evidence type="ECO:0000256" key="1">
    <source>
        <dbReference type="ARBA" id="ARBA00022598"/>
    </source>
</evidence>
<evidence type="ECO:0000256" key="5">
    <source>
        <dbReference type="ARBA" id="ARBA00024227"/>
    </source>
</evidence>
<dbReference type="PROSITE" id="PS51733">
    <property type="entry name" value="BPL_LPL_CATALYTIC"/>
    <property type="match status" value="1"/>
</dbReference>
<evidence type="ECO:0000256" key="4">
    <source>
        <dbReference type="ARBA" id="ARBA00023267"/>
    </source>
</evidence>
<organism evidence="8 9">
    <name type="scientific">Qipengyuania aquimaris</name>
    <dbReference type="NCBI Taxonomy" id="255984"/>
    <lineage>
        <taxon>Bacteria</taxon>
        <taxon>Pseudomonadati</taxon>
        <taxon>Pseudomonadota</taxon>
        <taxon>Alphaproteobacteria</taxon>
        <taxon>Sphingomonadales</taxon>
        <taxon>Erythrobacteraceae</taxon>
        <taxon>Qipengyuania</taxon>
    </lineage>
</organism>
<comment type="caution">
    <text evidence="8">The sequence shown here is derived from an EMBL/GenBank/DDBJ whole genome shotgun (WGS) entry which is preliminary data.</text>
</comment>
<dbReference type="Gene3D" id="3.30.930.10">
    <property type="entry name" value="Bira Bifunctional Protein, Domain 2"/>
    <property type="match status" value="1"/>
</dbReference>
<keyword evidence="9" id="KW-1185">Reference proteome</keyword>
<dbReference type="Pfam" id="PF03099">
    <property type="entry name" value="BPL_LplA_LipB"/>
    <property type="match status" value="1"/>
</dbReference>
<sequence length="240" mass="25705">MIEYLAETGSTNADLLERVRQGERVSEGNWLVADRQLTGKGRQGRTWFDGAGNFMGSTIVEVRASDPPPASLALVAGLAVYETVVAMVSEPGALALKWPNDLLLRGAKLAGILLEREGDAIVVGIGVNLGKAPDLPDRETIALSALGPAPDRNQFATSLARQLDTELERWRTFGLPPMIRRWELAAHALGTELRVQPPGEDVLLGAFAGLDDSGALQLRLPDGEVKVIHAGDVMLAREEG</sequence>
<gene>
    <name evidence="8" type="ORF">GRI34_04335</name>
</gene>
<dbReference type="InterPro" id="IPR045864">
    <property type="entry name" value="aa-tRNA-synth_II/BPL/LPL"/>
</dbReference>
<proteinExistence type="predicted"/>
<keyword evidence="1 8" id="KW-0436">Ligase</keyword>
<dbReference type="PANTHER" id="PTHR12835:SF5">
    <property type="entry name" value="BIOTIN--PROTEIN LIGASE"/>
    <property type="match status" value="1"/>
</dbReference>
<evidence type="ECO:0000313" key="9">
    <source>
        <dbReference type="Proteomes" id="UP000432727"/>
    </source>
</evidence>
<dbReference type="RefSeq" id="WP_160594888.1">
    <property type="nucleotide sequence ID" value="NZ_WTYI01000001.1"/>
</dbReference>
<evidence type="ECO:0000256" key="2">
    <source>
        <dbReference type="ARBA" id="ARBA00022741"/>
    </source>
</evidence>
<evidence type="ECO:0000259" key="7">
    <source>
        <dbReference type="PROSITE" id="PS51733"/>
    </source>
</evidence>
<dbReference type="Gene3D" id="2.30.30.100">
    <property type="match status" value="1"/>
</dbReference>
<dbReference type="SUPFAM" id="SSF50037">
    <property type="entry name" value="C-terminal domain of transcriptional repressors"/>
    <property type="match status" value="1"/>
</dbReference>
<dbReference type="SUPFAM" id="SSF55681">
    <property type="entry name" value="Class II aaRS and biotin synthetases"/>
    <property type="match status" value="1"/>
</dbReference>
<dbReference type="InterPro" id="IPR003142">
    <property type="entry name" value="BPL_C"/>
</dbReference>
<evidence type="ECO:0000313" key="8">
    <source>
        <dbReference type="EMBL" id="MXO95648.1"/>
    </source>
</evidence>
<dbReference type="InterPro" id="IPR008988">
    <property type="entry name" value="Transcriptional_repressor_C"/>
</dbReference>
<dbReference type="Proteomes" id="UP000432727">
    <property type="component" value="Unassembled WGS sequence"/>
</dbReference>
<protein>
    <recommendedName>
        <fullName evidence="5">biotin--[biotin carboxyl-carrier protein] ligase</fullName>
        <ecNumber evidence="5">6.3.4.15</ecNumber>
    </recommendedName>
</protein>
<dbReference type="PANTHER" id="PTHR12835">
    <property type="entry name" value="BIOTIN PROTEIN LIGASE"/>
    <property type="match status" value="1"/>
</dbReference>
<dbReference type="EC" id="6.3.4.15" evidence="5"/>
<name>A0A6I4TM60_9SPHN</name>
<feature type="domain" description="BPL/LPL catalytic" evidence="7">
    <location>
        <begin position="1"/>
        <end position="171"/>
    </location>
</feature>
<dbReference type="GO" id="GO:0004077">
    <property type="term" value="F:biotin--[biotin carboxyl-carrier protein] ligase activity"/>
    <property type="evidence" value="ECO:0007669"/>
    <property type="project" value="UniProtKB-EC"/>
</dbReference>
<keyword evidence="3" id="KW-0067">ATP-binding</keyword>
<accession>A0A6I4TM60</accession>
<keyword evidence="2" id="KW-0547">Nucleotide-binding</keyword>